<feature type="region of interest" description="Disordered" evidence="1">
    <location>
        <begin position="437"/>
        <end position="458"/>
    </location>
</feature>
<protein>
    <recommendedName>
        <fullName evidence="6">DUF2330 domain-containing protein</fullName>
    </recommendedName>
</protein>
<gene>
    <name evidence="4" type="ordered locus">Hoch_6646</name>
</gene>
<dbReference type="Pfam" id="PF10092">
    <property type="entry name" value="DUF2330"/>
    <property type="match status" value="1"/>
</dbReference>
<evidence type="ECO:0000256" key="3">
    <source>
        <dbReference type="SAM" id="SignalP"/>
    </source>
</evidence>
<keyword evidence="2" id="KW-0812">Transmembrane</keyword>
<sequence length="549" mass="59248">MRITTRTLAATALALCGVATAPSAAHAFCGFYVSGADAKLFNNATQVVLMREGKRTILSMQNNYQGPAQDFAMVVPVPVVLQEENVKTLEDEVFDRVDALSAPRLVEYWEQDPCQPQIEYARRSMAMPMGAVAEEVESEGAGLGVTIEAQFDVGEYQIVILSATESTGLDTWLRQEKYNIPEGAEPLLRPYVQSGMKFFVAKVNVEKVQMKDGQAMLSPLRFHYDSDEFSLPVRLGMINSAGSQDLIVNILARGQRYEAANYANATIPTNLDVKETAKERFGDFYSALFDKTIEANPNAVITEYAWDASTCDPCPTPALSGSDLATLGLDVLTAPMQAPPAKGATAQRREARPIMPMPSPSGFVLTRLHARYAKGALADDLVFKAAPPIAGGREVYSDKKLETGAQSSGVNNFQGRYAVRHRWTGKVECENPRYGIWGGPPGGGKPGPVPAMQRASAPREELSLASMVAQDVPELKLAQAVAQAPTDEEPPTAKPSSSQTPQPTTKSKGCQVSPGAESSGAPLAAVLGLLGIAFLGLRRERRALRIRKR</sequence>
<evidence type="ECO:0008006" key="6">
    <source>
        <dbReference type="Google" id="ProtNLM"/>
    </source>
</evidence>
<dbReference type="HOGENOM" id="CLU_036701_0_0_7"/>
<dbReference type="RefSeq" id="WP_012831704.1">
    <property type="nucleotide sequence ID" value="NC_013440.1"/>
</dbReference>
<organism evidence="4 5">
    <name type="scientific">Haliangium ochraceum (strain DSM 14365 / JCM 11303 / SMP-2)</name>
    <dbReference type="NCBI Taxonomy" id="502025"/>
    <lineage>
        <taxon>Bacteria</taxon>
        <taxon>Pseudomonadati</taxon>
        <taxon>Myxococcota</taxon>
        <taxon>Polyangia</taxon>
        <taxon>Haliangiales</taxon>
        <taxon>Kofleriaceae</taxon>
        <taxon>Haliangium</taxon>
    </lineage>
</organism>
<evidence type="ECO:0000313" key="4">
    <source>
        <dbReference type="EMBL" id="ACY19112.1"/>
    </source>
</evidence>
<feature type="chain" id="PRO_5003010394" description="DUF2330 domain-containing protein" evidence="3">
    <location>
        <begin position="28"/>
        <end position="549"/>
    </location>
</feature>
<feature type="signal peptide" evidence="3">
    <location>
        <begin position="1"/>
        <end position="27"/>
    </location>
</feature>
<evidence type="ECO:0000256" key="2">
    <source>
        <dbReference type="SAM" id="Phobius"/>
    </source>
</evidence>
<feature type="transmembrane region" description="Helical" evidence="2">
    <location>
        <begin position="520"/>
        <end position="537"/>
    </location>
</feature>
<keyword evidence="5" id="KW-1185">Reference proteome</keyword>
<dbReference type="EMBL" id="CP001804">
    <property type="protein sequence ID" value="ACY19112.1"/>
    <property type="molecule type" value="Genomic_DNA"/>
</dbReference>
<dbReference type="KEGG" id="hoh:Hoch_6646"/>
<keyword evidence="2" id="KW-1133">Transmembrane helix</keyword>
<feature type="compositionally biased region" description="Gly residues" evidence="1">
    <location>
        <begin position="437"/>
        <end position="446"/>
    </location>
</feature>
<evidence type="ECO:0000313" key="5">
    <source>
        <dbReference type="Proteomes" id="UP000001880"/>
    </source>
</evidence>
<proteinExistence type="predicted"/>
<feature type="compositionally biased region" description="Low complexity" evidence="1">
    <location>
        <begin position="494"/>
        <end position="508"/>
    </location>
</feature>
<dbReference type="eggNOG" id="COG4402">
    <property type="taxonomic scope" value="Bacteria"/>
</dbReference>
<keyword evidence="2" id="KW-0472">Membrane</keyword>
<dbReference type="Proteomes" id="UP000001880">
    <property type="component" value="Chromosome"/>
</dbReference>
<reference evidence="4 5" key="1">
    <citation type="journal article" date="2010" name="Stand. Genomic Sci.">
        <title>Complete genome sequence of Haliangium ochraceum type strain (SMP-2).</title>
        <authorList>
            <consortium name="US DOE Joint Genome Institute (JGI-PGF)"/>
            <person name="Ivanova N."/>
            <person name="Daum C."/>
            <person name="Lang E."/>
            <person name="Abt B."/>
            <person name="Kopitz M."/>
            <person name="Saunders E."/>
            <person name="Lapidus A."/>
            <person name="Lucas S."/>
            <person name="Glavina Del Rio T."/>
            <person name="Nolan M."/>
            <person name="Tice H."/>
            <person name="Copeland A."/>
            <person name="Cheng J.F."/>
            <person name="Chen F."/>
            <person name="Bruce D."/>
            <person name="Goodwin L."/>
            <person name="Pitluck S."/>
            <person name="Mavromatis K."/>
            <person name="Pati A."/>
            <person name="Mikhailova N."/>
            <person name="Chen A."/>
            <person name="Palaniappan K."/>
            <person name="Land M."/>
            <person name="Hauser L."/>
            <person name="Chang Y.J."/>
            <person name="Jeffries C.D."/>
            <person name="Detter J.C."/>
            <person name="Brettin T."/>
            <person name="Rohde M."/>
            <person name="Goker M."/>
            <person name="Bristow J."/>
            <person name="Markowitz V."/>
            <person name="Eisen J.A."/>
            <person name="Hugenholtz P."/>
            <person name="Kyrpides N.C."/>
            <person name="Klenk H.P."/>
        </authorList>
    </citation>
    <scope>NUCLEOTIDE SEQUENCE [LARGE SCALE GENOMIC DNA]</scope>
    <source>
        <strain evidence="5">DSM 14365 / CIP 107738 / JCM 11303 / AJ 13395 / SMP-2</strain>
    </source>
</reference>
<name>D0LRX0_HALO1</name>
<feature type="region of interest" description="Disordered" evidence="1">
    <location>
        <begin position="480"/>
        <end position="518"/>
    </location>
</feature>
<dbReference type="InterPro" id="IPR019283">
    <property type="entry name" value="DUF2330"/>
</dbReference>
<dbReference type="STRING" id="502025.Hoch_6646"/>
<dbReference type="OrthoDB" id="9759899at2"/>
<dbReference type="AlphaFoldDB" id="D0LRX0"/>
<keyword evidence="3" id="KW-0732">Signal</keyword>
<accession>D0LRX0</accession>
<evidence type="ECO:0000256" key="1">
    <source>
        <dbReference type="SAM" id="MobiDB-lite"/>
    </source>
</evidence>